<accession>A0A3R7D0E8</accession>
<feature type="signal peptide" evidence="6">
    <location>
        <begin position="1"/>
        <end position="39"/>
    </location>
</feature>
<name>A0A3R7D0E8_9STRA</name>
<feature type="domain" description="Peptidase S1" evidence="7">
    <location>
        <begin position="43"/>
        <end position="274"/>
    </location>
</feature>
<dbReference type="EMBL" id="QUSY01000413">
    <property type="protein sequence ID" value="RHY29632.1"/>
    <property type="molecule type" value="Genomic_DNA"/>
</dbReference>
<evidence type="ECO:0000313" key="9">
    <source>
        <dbReference type="Proteomes" id="UP000285060"/>
    </source>
</evidence>
<dbReference type="CDD" id="cd00190">
    <property type="entry name" value="Tryp_SPc"/>
    <property type="match status" value="1"/>
</dbReference>
<keyword evidence="2 6" id="KW-0732">Signal</keyword>
<dbReference type="InterPro" id="IPR009003">
    <property type="entry name" value="Peptidase_S1_PA"/>
</dbReference>
<dbReference type="InterPro" id="IPR050430">
    <property type="entry name" value="Peptidase_S1"/>
</dbReference>
<dbReference type="SMART" id="SM00020">
    <property type="entry name" value="Tryp_SPc"/>
    <property type="match status" value="1"/>
</dbReference>
<feature type="chain" id="PRO_5018566953" description="Peptidase S1 domain-containing protein" evidence="6">
    <location>
        <begin position="40"/>
        <end position="282"/>
    </location>
</feature>
<dbReference type="PANTHER" id="PTHR24276:SF98">
    <property type="entry name" value="FI18310P1-RELATED"/>
    <property type="match status" value="1"/>
</dbReference>
<keyword evidence="5" id="KW-0325">Glycoprotein</keyword>
<keyword evidence="4" id="KW-1015">Disulfide bond</keyword>
<keyword evidence="9" id="KW-1185">Reference proteome</keyword>
<dbReference type="Gene3D" id="2.40.10.10">
    <property type="entry name" value="Trypsin-like serine proteases"/>
    <property type="match status" value="1"/>
</dbReference>
<proteinExistence type="inferred from homology"/>
<dbReference type="Proteomes" id="UP000285060">
    <property type="component" value="Unassembled WGS sequence"/>
</dbReference>
<dbReference type="AlphaFoldDB" id="A0A3R7D0E8"/>
<dbReference type="VEuPathDB" id="FungiDB:H310_14279"/>
<comment type="similarity">
    <text evidence="1">Belongs to the peptidase S1 family.</text>
</comment>
<dbReference type="GO" id="GO:0004252">
    <property type="term" value="F:serine-type endopeptidase activity"/>
    <property type="evidence" value="ECO:0007669"/>
    <property type="project" value="InterPro"/>
</dbReference>
<dbReference type="Pfam" id="PF00089">
    <property type="entry name" value="Trypsin"/>
    <property type="match status" value="1"/>
</dbReference>
<dbReference type="PROSITE" id="PS50240">
    <property type="entry name" value="TRYPSIN_DOM"/>
    <property type="match status" value="1"/>
</dbReference>
<dbReference type="InterPro" id="IPR043504">
    <property type="entry name" value="Peptidase_S1_PA_chymotrypsin"/>
</dbReference>
<dbReference type="SUPFAM" id="SSF50494">
    <property type="entry name" value="Trypsin-like serine proteases"/>
    <property type="match status" value="1"/>
</dbReference>
<evidence type="ECO:0000259" key="7">
    <source>
        <dbReference type="PROSITE" id="PS50240"/>
    </source>
</evidence>
<protein>
    <recommendedName>
        <fullName evidence="7">Peptidase S1 domain-containing protein</fullName>
    </recommendedName>
</protein>
<dbReference type="InterPro" id="IPR001254">
    <property type="entry name" value="Trypsin_dom"/>
</dbReference>
<sequence length="282" mass="29870">MASFGNLAATPFALCCHCAIHVDMTALVALAALSAFAAARPEIVGGTEVPMGQFKYVASLRKTESGPTLCGGTLIAPTKILTAASCVDTSTNYASIGSHFSRGDKDGERIKIVNRIVHPKFNQTTLDNDFAILHLASKSKFDPIALSWDAIEPGTMSWVLGFGWPSFSEDFLEGVEVLGENSPVLLRAAFNTWSNGECQNAVGDEAKISESRLCAAAAGKSPCYGDTGGPLIINRGGVEYVAGVTSWDSVCDSKYPSVYSRVSVAREFIQPHLAVAATQPEN</sequence>
<dbReference type="GO" id="GO:0006508">
    <property type="term" value="P:proteolysis"/>
    <property type="evidence" value="ECO:0007669"/>
    <property type="project" value="InterPro"/>
</dbReference>
<evidence type="ECO:0000256" key="5">
    <source>
        <dbReference type="ARBA" id="ARBA00023180"/>
    </source>
</evidence>
<evidence type="ECO:0000313" key="8">
    <source>
        <dbReference type="EMBL" id="RHY29632.1"/>
    </source>
</evidence>
<dbReference type="PANTHER" id="PTHR24276">
    <property type="entry name" value="POLYSERASE-RELATED"/>
    <property type="match status" value="1"/>
</dbReference>
<evidence type="ECO:0000256" key="6">
    <source>
        <dbReference type="SAM" id="SignalP"/>
    </source>
</evidence>
<evidence type="ECO:0000256" key="4">
    <source>
        <dbReference type="ARBA" id="ARBA00023157"/>
    </source>
</evidence>
<dbReference type="PRINTS" id="PR00722">
    <property type="entry name" value="CHYMOTRYPSIN"/>
</dbReference>
<reference evidence="8 9" key="1">
    <citation type="submission" date="2018-08" db="EMBL/GenBank/DDBJ databases">
        <title>Aphanomyces genome sequencing and annotation.</title>
        <authorList>
            <person name="Minardi D."/>
            <person name="Oidtmann B."/>
            <person name="Van Der Giezen M."/>
            <person name="Studholme D.J."/>
        </authorList>
    </citation>
    <scope>NUCLEOTIDE SEQUENCE [LARGE SCALE GENOMIC DNA]</scope>
    <source>
        <strain evidence="8 9">NJM0002</strain>
    </source>
</reference>
<evidence type="ECO:0000256" key="1">
    <source>
        <dbReference type="ARBA" id="ARBA00007664"/>
    </source>
</evidence>
<evidence type="ECO:0000256" key="3">
    <source>
        <dbReference type="ARBA" id="ARBA00023026"/>
    </source>
</evidence>
<keyword evidence="3" id="KW-0843">Virulence</keyword>
<evidence type="ECO:0000256" key="2">
    <source>
        <dbReference type="ARBA" id="ARBA00022729"/>
    </source>
</evidence>
<organism evidence="8 9">
    <name type="scientific">Aphanomyces invadans</name>
    <dbReference type="NCBI Taxonomy" id="157072"/>
    <lineage>
        <taxon>Eukaryota</taxon>
        <taxon>Sar</taxon>
        <taxon>Stramenopiles</taxon>
        <taxon>Oomycota</taxon>
        <taxon>Saprolegniomycetes</taxon>
        <taxon>Saprolegniales</taxon>
        <taxon>Verrucalvaceae</taxon>
        <taxon>Aphanomyces</taxon>
    </lineage>
</organism>
<comment type="caution">
    <text evidence="8">The sequence shown here is derived from an EMBL/GenBank/DDBJ whole genome shotgun (WGS) entry which is preliminary data.</text>
</comment>
<dbReference type="InterPro" id="IPR001314">
    <property type="entry name" value="Peptidase_S1A"/>
</dbReference>
<gene>
    <name evidence="8" type="ORF">DYB32_004996</name>
</gene>